<feature type="compositionally biased region" description="Acidic residues" evidence="1">
    <location>
        <begin position="152"/>
        <end position="164"/>
    </location>
</feature>
<feature type="compositionally biased region" description="Acidic residues" evidence="1">
    <location>
        <begin position="100"/>
        <end position="115"/>
    </location>
</feature>
<evidence type="ECO:0000313" key="3">
    <source>
        <dbReference type="EMBL" id="PGH16928.1"/>
    </source>
</evidence>
<evidence type="ECO:0008006" key="5">
    <source>
        <dbReference type="Google" id="ProtNLM"/>
    </source>
</evidence>
<name>A0A2B7Y7M7_POLH7</name>
<dbReference type="AlphaFoldDB" id="A0A2B7Y7M7"/>
<organism evidence="3 4">
    <name type="scientific">Polytolypa hystricis (strain UAMH7299)</name>
    <dbReference type="NCBI Taxonomy" id="1447883"/>
    <lineage>
        <taxon>Eukaryota</taxon>
        <taxon>Fungi</taxon>
        <taxon>Dikarya</taxon>
        <taxon>Ascomycota</taxon>
        <taxon>Pezizomycotina</taxon>
        <taxon>Eurotiomycetes</taxon>
        <taxon>Eurotiomycetidae</taxon>
        <taxon>Onygenales</taxon>
        <taxon>Onygenales incertae sedis</taxon>
        <taxon>Polytolypa</taxon>
    </lineage>
</organism>
<dbReference type="Proteomes" id="UP000224634">
    <property type="component" value="Unassembled WGS sequence"/>
</dbReference>
<feature type="compositionally biased region" description="Polar residues" evidence="1">
    <location>
        <begin position="165"/>
        <end position="175"/>
    </location>
</feature>
<dbReference type="STRING" id="1447883.A0A2B7Y7M7"/>
<evidence type="ECO:0000256" key="1">
    <source>
        <dbReference type="SAM" id="MobiDB-lite"/>
    </source>
</evidence>
<reference evidence="3 4" key="1">
    <citation type="submission" date="2017-10" db="EMBL/GenBank/DDBJ databases">
        <title>Comparative genomics in systemic dimorphic fungi from Ajellomycetaceae.</title>
        <authorList>
            <person name="Munoz J.F."/>
            <person name="Mcewen J.G."/>
            <person name="Clay O.K."/>
            <person name="Cuomo C.A."/>
        </authorList>
    </citation>
    <scope>NUCLEOTIDE SEQUENCE [LARGE SCALE GENOMIC DNA]</scope>
    <source>
        <strain evidence="3 4">UAMH7299</strain>
    </source>
</reference>
<evidence type="ECO:0000313" key="4">
    <source>
        <dbReference type="Proteomes" id="UP000224634"/>
    </source>
</evidence>
<feature type="signal peptide" evidence="2">
    <location>
        <begin position="1"/>
        <end position="21"/>
    </location>
</feature>
<evidence type="ECO:0000256" key="2">
    <source>
        <dbReference type="SAM" id="SignalP"/>
    </source>
</evidence>
<feature type="compositionally biased region" description="Polar residues" evidence="1">
    <location>
        <begin position="132"/>
        <end position="149"/>
    </location>
</feature>
<feature type="chain" id="PRO_5012405893" description="Siderophore biosynthesis" evidence="2">
    <location>
        <begin position="22"/>
        <end position="199"/>
    </location>
</feature>
<comment type="caution">
    <text evidence="3">The sequence shown here is derived from an EMBL/GenBank/DDBJ whole genome shotgun (WGS) entry which is preliminary data.</text>
</comment>
<keyword evidence="2" id="KW-0732">Signal</keyword>
<proteinExistence type="predicted"/>
<keyword evidence="4" id="KW-1185">Reference proteome</keyword>
<protein>
    <recommendedName>
        <fullName evidence="5">Siderophore biosynthesis</fullName>
    </recommendedName>
</protein>
<dbReference type="EMBL" id="PDNA01000069">
    <property type="protein sequence ID" value="PGH16928.1"/>
    <property type="molecule type" value="Genomic_DNA"/>
</dbReference>
<dbReference type="OrthoDB" id="3942074at2759"/>
<feature type="region of interest" description="Disordered" evidence="1">
    <location>
        <begin position="94"/>
        <end position="181"/>
    </location>
</feature>
<gene>
    <name evidence="3" type="ORF">AJ80_04996</name>
</gene>
<sequence>MSRKFLQTILALAATSSLTEAKSGTSGCTSTLTVDQWDRPMKLYYVADTGEICDIPDCGGGRAEPNRHNPLCAYYTGTSTYSPSFIKLVTETPEPTTTAADDDETAAETTADETAAETSVAFTSAPADATATGETASVTEAPTETSPPLETSGDDAPSESDTSDTTEAPATQTDNGVAGRPVAGGIAAGVIAIMGLVAM</sequence>
<accession>A0A2B7Y7M7</accession>